<dbReference type="Gene3D" id="1.10.10.790">
    <property type="entry name" value="Surp module"/>
    <property type="match status" value="1"/>
</dbReference>
<dbReference type="PROSITE" id="PS50128">
    <property type="entry name" value="SURP"/>
    <property type="match status" value="1"/>
</dbReference>
<feature type="region of interest" description="Disordered" evidence="3">
    <location>
        <begin position="576"/>
        <end position="596"/>
    </location>
</feature>
<dbReference type="SUPFAM" id="SSF109905">
    <property type="entry name" value="Surp module (SWAP domain)"/>
    <property type="match status" value="1"/>
</dbReference>
<gene>
    <name evidence="7" type="ORF">Ocin01_01944</name>
</gene>
<dbReference type="PROSITE" id="PS50102">
    <property type="entry name" value="RRM"/>
    <property type="match status" value="1"/>
</dbReference>
<feature type="region of interest" description="Disordered" evidence="3">
    <location>
        <begin position="60"/>
        <end position="117"/>
    </location>
</feature>
<dbReference type="Proteomes" id="UP000094527">
    <property type="component" value="Unassembled WGS sequence"/>
</dbReference>
<dbReference type="Pfam" id="PF01805">
    <property type="entry name" value="Surp"/>
    <property type="match status" value="1"/>
</dbReference>
<protein>
    <submittedName>
        <fullName evidence="7">U2 snRNP-associated SURP motif-containing protein</fullName>
    </submittedName>
</protein>
<name>A0A1D2NHP5_ORCCI</name>
<proteinExistence type="predicted"/>
<dbReference type="OrthoDB" id="377209at2759"/>
<feature type="compositionally biased region" description="Basic and acidic residues" evidence="3">
    <location>
        <begin position="576"/>
        <end position="586"/>
    </location>
</feature>
<feature type="compositionally biased region" description="Basic and acidic residues" evidence="3">
    <location>
        <begin position="15"/>
        <end position="28"/>
    </location>
</feature>
<dbReference type="SUPFAM" id="SSF54928">
    <property type="entry name" value="RNA-binding domain, RBD"/>
    <property type="match status" value="1"/>
</dbReference>
<dbReference type="AlphaFoldDB" id="A0A1D2NHP5"/>
<dbReference type="SMART" id="SM00582">
    <property type="entry name" value="RPR"/>
    <property type="match status" value="1"/>
</dbReference>
<evidence type="ECO:0000256" key="2">
    <source>
        <dbReference type="PROSITE-ProRule" id="PRU00176"/>
    </source>
</evidence>
<dbReference type="InterPro" id="IPR035979">
    <property type="entry name" value="RBD_domain_sf"/>
</dbReference>
<dbReference type="OMA" id="LNAYYMQ"/>
<organism evidence="7 8">
    <name type="scientific">Orchesella cincta</name>
    <name type="common">Springtail</name>
    <name type="synonym">Podura cincta</name>
    <dbReference type="NCBI Taxonomy" id="48709"/>
    <lineage>
        <taxon>Eukaryota</taxon>
        <taxon>Metazoa</taxon>
        <taxon>Ecdysozoa</taxon>
        <taxon>Arthropoda</taxon>
        <taxon>Hexapoda</taxon>
        <taxon>Collembola</taxon>
        <taxon>Entomobryomorpha</taxon>
        <taxon>Entomobryoidea</taxon>
        <taxon>Orchesellidae</taxon>
        <taxon>Orchesellinae</taxon>
        <taxon>Orchesella</taxon>
    </lineage>
</organism>
<dbReference type="InterPro" id="IPR000504">
    <property type="entry name" value="RRM_dom"/>
</dbReference>
<evidence type="ECO:0000259" key="4">
    <source>
        <dbReference type="PROSITE" id="PS50102"/>
    </source>
</evidence>
<comment type="caution">
    <text evidence="7">The sequence shown here is derived from an EMBL/GenBank/DDBJ whole genome shotgun (WGS) entry which is preliminary data.</text>
</comment>
<dbReference type="InterPro" id="IPR051485">
    <property type="entry name" value="SR-CTD_assoc_factor"/>
</dbReference>
<dbReference type="Pfam" id="PF00076">
    <property type="entry name" value="RRM_1"/>
    <property type="match status" value="1"/>
</dbReference>
<dbReference type="SMART" id="SM00648">
    <property type="entry name" value="SWAP"/>
    <property type="match status" value="1"/>
</dbReference>
<dbReference type="STRING" id="48709.A0A1D2NHP5"/>
<evidence type="ECO:0000313" key="7">
    <source>
        <dbReference type="EMBL" id="ODN04777.1"/>
    </source>
</evidence>
<dbReference type="InterPro" id="IPR000061">
    <property type="entry name" value="Surp"/>
</dbReference>
<evidence type="ECO:0000313" key="8">
    <source>
        <dbReference type="Proteomes" id="UP000094527"/>
    </source>
</evidence>
<evidence type="ECO:0000256" key="3">
    <source>
        <dbReference type="SAM" id="MobiDB-lite"/>
    </source>
</evidence>
<evidence type="ECO:0000256" key="1">
    <source>
        <dbReference type="ARBA" id="ARBA00022884"/>
    </source>
</evidence>
<dbReference type="SUPFAM" id="SSF48464">
    <property type="entry name" value="ENTH/VHS domain"/>
    <property type="match status" value="1"/>
</dbReference>
<feature type="region of interest" description="Disordered" evidence="3">
    <location>
        <begin position="761"/>
        <end position="793"/>
    </location>
</feature>
<feature type="domain" description="RRM" evidence="4">
    <location>
        <begin position="184"/>
        <end position="235"/>
    </location>
</feature>
<dbReference type="InterPro" id="IPR035967">
    <property type="entry name" value="SWAP/Surp_sf"/>
</dbReference>
<feature type="region of interest" description="Disordered" evidence="3">
    <location>
        <begin position="601"/>
        <end position="620"/>
    </location>
</feature>
<dbReference type="Pfam" id="PF04818">
    <property type="entry name" value="CID"/>
    <property type="match status" value="1"/>
</dbReference>
<keyword evidence="1 2" id="KW-0694">RNA-binding</keyword>
<dbReference type="InterPro" id="IPR012677">
    <property type="entry name" value="Nucleotide-bd_a/b_plait_sf"/>
</dbReference>
<dbReference type="PANTHER" id="PTHR23140:SF0">
    <property type="entry name" value="U2 SNRNP-ASSOCIATED SURP MOTIF-CONTAINING PROTEIN"/>
    <property type="match status" value="1"/>
</dbReference>
<feature type="compositionally biased region" description="Basic and acidic residues" evidence="3">
    <location>
        <begin position="64"/>
        <end position="89"/>
    </location>
</feature>
<dbReference type="GO" id="GO:0005634">
    <property type="term" value="C:nucleus"/>
    <property type="evidence" value="ECO:0007669"/>
    <property type="project" value="TreeGrafter"/>
</dbReference>
<dbReference type="Gene3D" id="3.30.70.330">
    <property type="match status" value="1"/>
</dbReference>
<dbReference type="PROSITE" id="PS51391">
    <property type="entry name" value="CID"/>
    <property type="match status" value="1"/>
</dbReference>
<feature type="region of interest" description="Disordered" evidence="3">
    <location>
        <begin position="264"/>
        <end position="288"/>
    </location>
</feature>
<dbReference type="InterPro" id="IPR006569">
    <property type="entry name" value="CID_dom"/>
</dbReference>
<evidence type="ECO:0000259" key="6">
    <source>
        <dbReference type="PROSITE" id="PS51391"/>
    </source>
</evidence>
<dbReference type="PANTHER" id="PTHR23140">
    <property type="entry name" value="RNA PROCESSING PROTEIN LD23810P"/>
    <property type="match status" value="1"/>
</dbReference>
<reference evidence="7 8" key="1">
    <citation type="journal article" date="2016" name="Genome Biol. Evol.">
        <title>Gene Family Evolution Reflects Adaptation to Soil Environmental Stressors in the Genome of the Collembolan Orchesella cincta.</title>
        <authorList>
            <person name="Faddeeva-Vakhrusheva A."/>
            <person name="Derks M.F."/>
            <person name="Anvar S.Y."/>
            <person name="Agamennone V."/>
            <person name="Suring W."/>
            <person name="Smit S."/>
            <person name="van Straalen N.M."/>
            <person name="Roelofs D."/>
        </authorList>
    </citation>
    <scope>NUCLEOTIDE SEQUENCE [LARGE SCALE GENOMIC DNA]</scope>
    <source>
        <tissue evidence="7">Mixed pool</tissue>
    </source>
</reference>
<dbReference type="GO" id="GO:0003723">
    <property type="term" value="F:RNA binding"/>
    <property type="evidence" value="ECO:0007669"/>
    <property type="project" value="UniProtKB-UniRule"/>
</dbReference>
<accession>A0A1D2NHP5</accession>
<dbReference type="Gene3D" id="6.10.140.420">
    <property type="match status" value="1"/>
</dbReference>
<feature type="region of interest" description="Disordered" evidence="3">
    <location>
        <begin position="1"/>
        <end position="28"/>
    </location>
</feature>
<dbReference type="Gene3D" id="1.25.40.90">
    <property type="match status" value="1"/>
</dbReference>
<dbReference type="GO" id="GO:0006396">
    <property type="term" value="P:RNA processing"/>
    <property type="evidence" value="ECO:0007669"/>
    <property type="project" value="InterPro"/>
</dbReference>
<dbReference type="EMBL" id="LJIJ01000036">
    <property type="protein sequence ID" value="ODN04777.1"/>
    <property type="molecule type" value="Genomic_DNA"/>
</dbReference>
<keyword evidence="8" id="KW-1185">Reference proteome</keyword>
<feature type="domain" description="SURP motif" evidence="5">
    <location>
        <begin position="315"/>
        <end position="358"/>
    </location>
</feature>
<sequence>MKSFQFGTVGKRPSSKKDMEEQKKKLEEQAAAEAFEEYVAVFQETGSSKSAASKVWIKAGTYDAGKRQEDTKDKGKLYKPTSRFEKDGGSGDGESGPPGLLDRPEKPGKKKQTEKKKSNLEIFKEELKIIQEEREERHRLKKMLGLQEVIKLPPKPGDDLRASLSLELDDVRMGSIDDGDPNTTNIYLGNLPTKISEQQLMEVFGKYGPLASVKVMWPRTEEEKARNRLSGFVAFIVPIPAYPVYIPPTMLELTMPPPLSGLPFNAQPDKRDRHKIPPPGTPYPTDQKGKDEFERVLYSAMIKVVMPTDRALLALIHRMVEFVIREGPMFEAMIMNKEISNPQFRFLFENQSPAHVYYRWKLYSILQGDSTQRWRTEEFRMFKGGSVWRPPKLNPFTQGMPDELIPEEEREIRIGSLSNAQRTRLERMLRKITPERHKVAEVMIFSIEHAESADEICVCVKESLSNPKTSLTKRIARLYVLNDVIHNCTAKGMNAFGYRKTFKSHLPSIFQSLHYAYQTACSDNENSTNAESFKQRVLACFKAWDDWGVYSNEFLIRLQNIFLGLAHAESREDEQSVLDLDKHEGSNSDEDEDEGFRKLNLHRKKLHRRKSPPRAQMPPKSALNLVKSLQSTEPEINEELDGVPMDEEEQVSENVVVQNKFIPSKWEELDPEQVKAQAVTTTSKWDLFEEQDKSDGKLVEYEEEDIDGMPMDDEDDDVVEETHRKTLREIEMKVLAFQDELEKRGVNETNLVREYRDKLLRKATSSSHESSSDAERSSSRKATRKRSPSCDNASPRYAIQVFQSYYKYCVVIKQRYCSLVGPPTTAAATGGGAESVQVRAAEGGPVLDLAQGRDPAPQVAPEDRAGGRSARKHKIQTYIV</sequence>
<feature type="region of interest" description="Disordered" evidence="3">
    <location>
        <begin position="847"/>
        <end position="872"/>
    </location>
</feature>
<feature type="domain" description="CID" evidence="6">
    <location>
        <begin position="417"/>
        <end position="566"/>
    </location>
</feature>
<dbReference type="InterPro" id="IPR008942">
    <property type="entry name" value="ENTH_VHS"/>
</dbReference>
<evidence type="ECO:0000259" key="5">
    <source>
        <dbReference type="PROSITE" id="PS50128"/>
    </source>
</evidence>
<feature type="compositionally biased region" description="Basic residues" evidence="3">
    <location>
        <begin position="601"/>
        <end position="612"/>
    </location>
</feature>